<evidence type="ECO:0000256" key="1">
    <source>
        <dbReference type="SAM" id="MobiDB-lite"/>
    </source>
</evidence>
<gene>
    <name evidence="2" type="primary">RvY_12739-1</name>
    <name evidence="2" type="synonym">RvY_12739.1</name>
    <name evidence="2" type="ORF">RvY_12739</name>
</gene>
<comment type="caution">
    <text evidence="2">The sequence shown here is derived from an EMBL/GenBank/DDBJ whole genome shotgun (WGS) entry which is preliminary data.</text>
</comment>
<name>A0A1D1VQY6_RAMVA</name>
<keyword evidence="3" id="KW-1185">Reference proteome</keyword>
<proteinExistence type="predicted"/>
<feature type="region of interest" description="Disordered" evidence="1">
    <location>
        <begin position="1"/>
        <end position="184"/>
    </location>
</feature>
<feature type="compositionally biased region" description="Basic and acidic residues" evidence="1">
    <location>
        <begin position="558"/>
        <end position="567"/>
    </location>
</feature>
<feature type="region of interest" description="Disordered" evidence="1">
    <location>
        <begin position="380"/>
        <end position="422"/>
    </location>
</feature>
<organism evidence="2 3">
    <name type="scientific">Ramazzottius varieornatus</name>
    <name type="common">Water bear</name>
    <name type="synonym">Tardigrade</name>
    <dbReference type="NCBI Taxonomy" id="947166"/>
    <lineage>
        <taxon>Eukaryota</taxon>
        <taxon>Metazoa</taxon>
        <taxon>Ecdysozoa</taxon>
        <taxon>Tardigrada</taxon>
        <taxon>Eutardigrada</taxon>
        <taxon>Parachela</taxon>
        <taxon>Hypsibioidea</taxon>
        <taxon>Ramazzottiidae</taxon>
        <taxon>Ramazzottius</taxon>
    </lineage>
</organism>
<dbReference type="EMBL" id="BDGG01000008">
    <property type="protein sequence ID" value="GAV02138.1"/>
    <property type="molecule type" value="Genomic_DNA"/>
</dbReference>
<feature type="compositionally biased region" description="Polar residues" evidence="1">
    <location>
        <begin position="88"/>
        <end position="97"/>
    </location>
</feature>
<feature type="compositionally biased region" description="Polar residues" evidence="1">
    <location>
        <begin position="380"/>
        <end position="393"/>
    </location>
</feature>
<protein>
    <submittedName>
        <fullName evidence="2">Uncharacterized protein</fullName>
    </submittedName>
</protein>
<feature type="compositionally biased region" description="Basic and acidic residues" evidence="1">
    <location>
        <begin position="132"/>
        <end position="142"/>
    </location>
</feature>
<accession>A0A1D1VQY6</accession>
<feature type="compositionally biased region" description="Polar residues" evidence="1">
    <location>
        <begin position="150"/>
        <end position="172"/>
    </location>
</feature>
<sequence length="579" mass="62919">MSSTGQNGQKKGYNRMGMLQLPDPVASEVDSPKLPVVPVQQGRSNPSPPSALMEWEESTSKPEKPTIRFPSRNSSKGSEEEKAVVTPEPTSSLQNPDLFQHCHQPYNKSSTSDEQSPTSGFIKAQVSAEESVEGKKETKEVNEGTIEEVVTNQEQAVQEPTVDSTKTETPSLPQVDPSNADGVSKQKTESLAGLHEKRDFLVGPYSGMLQLPRTLVLGMAIEELVRVFGKEFHDWLTDERAIKLMNSASWEDSKTEPGSAASSGQVFRGLLERRAAENSKARNAEPNSFRSDITSISGLDVNMVQDLNSQSSSLGSASGMLNGNGAVKPIPFRLSPELYSQQFSIESQEFLGPPPNSAVSPYLVPSYPDDQATRVLNRAVSSMSQTSCNSGRQSHAGRPLSSLSIKSGVGKRKAKRTAAEDLPSKKITNLERARSLKELLLGDQKPKLPNVRVVGSSPTSQVGLSNSAVGFKKSSESIVLNPEVPEFIPGRLAMNLPSVESPKVSSAEVIAPLLLNIPAVVNRMEVSTSPRNDKVKLTDDLMDHYKLRQQRFKDLVTRKKMTPEDALAKMGPPSYPELA</sequence>
<dbReference type="AlphaFoldDB" id="A0A1D1VQY6"/>
<feature type="compositionally biased region" description="Polar residues" evidence="1">
    <location>
        <begin position="106"/>
        <end position="119"/>
    </location>
</feature>
<reference evidence="2 3" key="1">
    <citation type="journal article" date="2016" name="Nat. Commun.">
        <title>Extremotolerant tardigrade genome and improved radiotolerance of human cultured cells by tardigrade-unique protein.</title>
        <authorList>
            <person name="Hashimoto T."/>
            <person name="Horikawa D.D."/>
            <person name="Saito Y."/>
            <person name="Kuwahara H."/>
            <person name="Kozuka-Hata H."/>
            <person name="Shin-I T."/>
            <person name="Minakuchi Y."/>
            <person name="Ohishi K."/>
            <person name="Motoyama A."/>
            <person name="Aizu T."/>
            <person name="Enomoto A."/>
            <person name="Kondo K."/>
            <person name="Tanaka S."/>
            <person name="Hara Y."/>
            <person name="Koshikawa S."/>
            <person name="Sagara H."/>
            <person name="Miura T."/>
            <person name="Yokobori S."/>
            <person name="Miyagawa K."/>
            <person name="Suzuki Y."/>
            <person name="Kubo T."/>
            <person name="Oyama M."/>
            <person name="Kohara Y."/>
            <person name="Fujiyama A."/>
            <person name="Arakawa K."/>
            <person name="Katayama T."/>
            <person name="Toyoda A."/>
            <person name="Kunieda T."/>
        </authorList>
    </citation>
    <scope>NUCLEOTIDE SEQUENCE [LARGE SCALE GENOMIC DNA]</scope>
    <source>
        <strain evidence="2 3">YOKOZUNA-1</strain>
    </source>
</reference>
<feature type="region of interest" description="Disordered" evidence="1">
    <location>
        <begin position="558"/>
        <end position="579"/>
    </location>
</feature>
<evidence type="ECO:0000313" key="3">
    <source>
        <dbReference type="Proteomes" id="UP000186922"/>
    </source>
</evidence>
<dbReference type="Proteomes" id="UP000186922">
    <property type="component" value="Unassembled WGS sequence"/>
</dbReference>
<evidence type="ECO:0000313" key="2">
    <source>
        <dbReference type="EMBL" id="GAV02138.1"/>
    </source>
</evidence>